<protein>
    <recommendedName>
        <fullName evidence="3">Cytokinin riboside 5'-monophosphate phosphoribohydrolase</fullName>
        <ecNumber evidence="3">3.2.2.n1</ecNumber>
    </recommendedName>
</protein>
<evidence type="ECO:0000313" key="5">
    <source>
        <dbReference type="Proteomes" id="UP000711407"/>
    </source>
</evidence>
<dbReference type="EMBL" id="DYXT01000049">
    <property type="protein sequence ID" value="HJE39957.1"/>
    <property type="molecule type" value="Genomic_DNA"/>
</dbReference>
<dbReference type="SUPFAM" id="SSF102405">
    <property type="entry name" value="MCP/YpsA-like"/>
    <property type="match status" value="1"/>
</dbReference>
<reference evidence="4" key="1">
    <citation type="journal article" date="2021" name="PeerJ">
        <title>Extensive microbial diversity within the chicken gut microbiome revealed by metagenomics and culture.</title>
        <authorList>
            <person name="Gilroy R."/>
            <person name="Ravi A."/>
            <person name="Getino M."/>
            <person name="Pursley I."/>
            <person name="Horton D.L."/>
            <person name="Alikhan N.F."/>
            <person name="Baker D."/>
            <person name="Gharbi K."/>
            <person name="Hall N."/>
            <person name="Watson M."/>
            <person name="Adriaenssens E.M."/>
            <person name="Foster-Nyarko E."/>
            <person name="Jarju S."/>
            <person name="Secka A."/>
            <person name="Antonio M."/>
            <person name="Oren A."/>
            <person name="Chaudhuri R.R."/>
            <person name="La Ragione R."/>
            <person name="Hildebrand F."/>
            <person name="Pallen M.J."/>
        </authorList>
    </citation>
    <scope>NUCLEOTIDE SEQUENCE</scope>
    <source>
        <strain evidence="4">4100</strain>
    </source>
</reference>
<evidence type="ECO:0000256" key="3">
    <source>
        <dbReference type="RuleBase" id="RU363015"/>
    </source>
</evidence>
<dbReference type="GO" id="GO:0008714">
    <property type="term" value="F:AMP nucleosidase activity"/>
    <property type="evidence" value="ECO:0007669"/>
    <property type="project" value="UniProtKB-EC"/>
</dbReference>
<dbReference type="NCBIfam" id="TIGR00730">
    <property type="entry name" value="Rossman fold protein, TIGR00730 family"/>
    <property type="match status" value="1"/>
</dbReference>
<dbReference type="Pfam" id="PF03641">
    <property type="entry name" value="Lysine_decarbox"/>
    <property type="match status" value="1"/>
</dbReference>
<gene>
    <name evidence="4" type="ORF">K8V47_09400</name>
</gene>
<evidence type="ECO:0000256" key="2">
    <source>
        <dbReference type="ARBA" id="ARBA00006763"/>
    </source>
</evidence>
<dbReference type="InterPro" id="IPR031100">
    <property type="entry name" value="LOG_fam"/>
</dbReference>
<evidence type="ECO:0000313" key="4">
    <source>
        <dbReference type="EMBL" id="HJE39957.1"/>
    </source>
</evidence>
<name>A0A4Q0U7K9_9BACT</name>
<dbReference type="Gene3D" id="3.40.50.450">
    <property type="match status" value="1"/>
</dbReference>
<dbReference type="InterPro" id="IPR005269">
    <property type="entry name" value="LOG"/>
</dbReference>
<dbReference type="GO" id="GO:0005829">
    <property type="term" value="C:cytosol"/>
    <property type="evidence" value="ECO:0007669"/>
    <property type="project" value="TreeGrafter"/>
</dbReference>
<proteinExistence type="inferred from homology"/>
<comment type="similarity">
    <text evidence="2 3">Belongs to the LOG family.</text>
</comment>
<organism evidence="4 5">
    <name type="scientific">Candidatus Amulumruptor caecigallinarius</name>
    <dbReference type="NCBI Taxonomy" id="2109911"/>
    <lineage>
        <taxon>Bacteria</taxon>
        <taxon>Pseudomonadati</taxon>
        <taxon>Bacteroidota</taxon>
        <taxon>Bacteroidia</taxon>
        <taxon>Bacteroidales</taxon>
        <taxon>Muribaculaceae</taxon>
        <taxon>Candidatus Amulumruptor</taxon>
    </lineage>
</organism>
<dbReference type="PANTHER" id="PTHR31223">
    <property type="entry name" value="LOG FAMILY PROTEIN YJL055W"/>
    <property type="match status" value="1"/>
</dbReference>
<accession>A0A4Q0U7K9</accession>
<dbReference type="GO" id="GO:0009691">
    <property type="term" value="P:cytokinin biosynthetic process"/>
    <property type="evidence" value="ECO:0007669"/>
    <property type="project" value="UniProtKB-UniRule"/>
</dbReference>
<reference evidence="4" key="2">
    <citation type="submission" date="2021-09" db="EMBL/GenBank/DDBJ databases">
        <authorList>
            <person name="Gilroy R."/>
        </authorList>
    </citation>
    <scope>NUCLEOTIDE SEQUENCE</scope>
    <source>
        <strain evidence="4">4100</strain>
    </source>
</reference>
<keyword evidence="3" id="KW-0203">Cytokinin biosynthesis</keyword>
<dbReference type="EC" id="3.2.2.n1" evidence="3"/>
<keyword evidence="3" id="KW-0378">Hydrolase</keyword>
<dbReference type="Proteomes" id="UP000711407">
    <property type="component" value="Unassembled WGS sequence"/>
</dbReference>
<comment type="caution">
    <text evidence="4">The sequence shown here is derived from an EMBL/GenBank/DDBJ whole genome shotgun (WGS) entry which is preliminary data.</text>
</comment>
<comment type="catalytic activity">
    <reaction evidence="1">
        <text>AMP + H2O = D-ribose 5-phosphate + adenine</text>
        <dbReference type="Rhea" id="RHEA:20129"/>
        <dbReference type="ChEBI" id="CHEBI:15377"/>
        <dbReference type="ChEBI" id="CHEBI:16708"/>
        <dbReference type="ChEBI" id="CHEBI:78346"/>
        <dbReference type="ChEBI" id="CHEBI:456215"/>
        <dbReference type="EC" id="3.2.2.4"/>
    </reaction>
</comment>
<sequence length="180" mass="19840">MNITVYCSSRSGLRESFDESAVCVGRWIGENGHTLIYGGIGAGDMKLVAESCKRSGGRVIGVIPSPRHPDKWPGNEENLFPEDLNQRKDIMINLGERFIALPGGYGTLDEILATLSMMSFNTLDPARRIMIVNIDGLYDPLVAQLDKMAGLGLLDRKILKRIEIVSSTAEALERLPKFCE</sequence>
<dbReference type="PANTHER" id="PTHR31223:SF70">
    <property type="entry name" value="LOG FAMILY PROTEIN YJL055W"/>
    <property type="match status" value="1"/>
</dbReference>
<dbReference type="AlphaFoldDB" id="A0A4Q0U7K9"/>
<evidence type="ECO:0000256" key="1">
    <source>
        <dbReference type="ARBA" id="ARBA00000274"/>
    </source>
</evidence>